<keyword evidence="4 11" id="KW-0812">Transmembrane</keyword>
<keyword evidence="7 11" id="KW-0472">Membrane</keyword>
<evidence type="ECO:0000256" key="6">
    <source>
        <dbReference type="ARBA" id="ARBA00023065"/>
    </source>
</evidence>
<keyword evidence="11" id="KW-0813">Transport</keyword>
<keyword evidence="11" id="KW-0915">Sodium</keyword>
<evidence type="ECO:0000256" key="7">
    <source>
        <dbReference type="ARBA" id="ARBA00023136"/>
    </source>
</evidence>
<comment type="catalytic activity">
    <reaction evidence="10">
        <text>fluoride(in) = fluoride(out)</text>
        <dbReference type="Rhea" id="RHEA:76159"/>
        <dbReference type="ChEBI" id="CHEBI:17051"/>
    </reaction>
    <physiologicalReaction direction="left-to-right" evidence="10">
        <dbReference type="Rhea" id="RHEA:76160"/>
    </physiologicalReaction>
</comment>
<proteinExistence type="inferred from homology"/>
<dbReference type="RefSeq" id="WP_154328119.1">
    <property type="nucleotide sequence ID" value="NZ_CP045696.1"/>
</dbReference>
<feature type="transmembrane region" description="Helical" evidence="11">
    <location>
        <begin position="39"/>
        <end position="56"/>
    </location>
</feature>
<dbReference type="PANTHER" id="PTHR28259">
    <property type="entry name" value="FLUORIDE EXPORT PROTEIN 1-RELATED"/>
    <property type="match status" value="1"/>
</dbReference>
<dbReference type="EMBL" id="VULT01000030">
    <property type="protein sequence ID" value="MSS18718.1"/>
    <property type="molecule type" value="Genomic_DNA"/>
</dbReference>
<dbReference type="PROSITE" id="PS51257">
    <property type="entry name" value="PROKAR_LIPOPROTEIN"/>
    <property type="match status" value="1"/>
</dbReference>
<evidence type="ECO:0000256" key="4">
    <source>
        <dbReference type="ARBA" id="ARBA00022692"/>
    </source>
</evidence>
<keyword evidence="6 11" id="KW-0406">Ion transport</keyword>
<evidence type="ECO:0000313" key="12">
    <source>
        <dbReference type="EMBL" id="MSS18718.1"/>
    </source>
</evidence>
<evidence type="ECO:0000256" key="2">
    <source>
        <dbReference type="ARBA" id="ARBA00022475"/>
    </source>
</evidence>
<comment type="subcellular location">
    <subcellularLocation>
        <location evidence="1 11">Cell membrane</location>
        <topology evidence="1 11">Multi-pass membrane protein</topology>
    </subcellularLocation>
</comment>
<dbReference type="AlphaFoldDB" id="A0A6L5XH05"/>
<sequence length="123" mass="13356">MLKSLLFIGGGSFVGGCCRYLLSQLVGTRCVHAFPTSTFVVNVLGCFFIGLLFGLLEKYHHVDGRLGLFLLVGFCGGFTTFSTFIQDNYKLIASQQLLMPALYTGLSVVVGYVALYIGLVLAR</sequence>
<gene>
    <name evidence="11 12" type="primary">crcB</name>
    <name evidence="11" type="synonym">fluC</name>
    <name evidence="12" type="ORF">FYJ29_13265</name>
</gene>
<evidence type="ECO:0000313" key="13">
    <source>
        <dbReference type="Proteomes" id="UP000483362"/>
    </source>
</evidence>
<dbReference type="Proteomes" id="UP000483362">
    <property type="component" value="Unassembled WGS sequence"/>
</dbReference>
<evidence type="ECO:0000256" key="11">
    <source>
        <dbReference type="HAMAP-Rule" id="MF_00454"/>
    </source>
</evidence>
<comment type="caution">
    <text evidence="12">The sequence shown here is derived from an EMBL/GenBank/DDBJ whole genome shotgun (WGS) entry which is preliminary data.</text>
</comment>
<dbReference type="GO" id="GO:0005886">
    <property type="term" value="C:plasma membrane"/>
    <property type="evidence" value="ECO:0007669"/>
    <property type="project" value="UniProtKB-SubCell"/>
</dbReference>
<feature type="binding site" evidence="11">
    <location>
        <position position="76"/>
    </location>
    <ligand>
        <name>Na(+)</name>
        <dbReference type="ChEBI" id="CHEBI:29101"/>
        <note>structural</note>
    </ligand>
</feature>
<dbReference type="HAMAP" id="MF_00454">
    <property type="entry name" value="FluC"/>
    <property type="match status" value="1"/>
</dbReference>
<evidence type="ECO:0000256" key="3">
    <source>
        <dbReference type="ARBA" id="ARBA00022519"/>
    </source>
</evidence>
<comment type="activity regulation">
    <text evidence="11">Na(+) is not transported, but it plays an essential structural role and its presence is essential for fluoride channel function.</text>
</comment>
<evidence type="ECO:0000256" key="9">
    <source>
        <dbReference type="ARBA" id="ARBA00035120"/>
    </source>
</evidence>
<evidence type="ECO:0000256" key="1">
    <source>
        <dbReference type="ARBA" id="ARBA00004651"/>
    </source>
</evidence>
<reference evidence="12 13" key="1">
    <citation type="submission" date="2019-08" db="EMBL/GenBank/DDBJ databases">
        <title>In-depth cultivation of the pig gut microbiome towards novel bacterial diversity and tailored functional studies.</title>
        <authorList>
            <person name="Wylensek D."/>
            <person name="Hitch T.C.A."/>
            <person name="Clavel T."/>
        </authorList>
    </citation>
    <scope>NUCLEOTIDE SEQUENCE [LARGE SCALE GENOMIC DNA]</scope>
    <source>
        <strain evidence="12 13">Oil-RF-744-WCA-WT-10</strain>
    </source>
</reference>
<keyword evidence="8 11" id="KW-0407">Ion channel</keyword>
<name>A0A6L5XH05_9BACT</name>
<dbReference type="GO" id="GO:0140114">
    <property type="term" value="P:cellular detoxification of fluoride"/>
    <property type="evidence" value="ECO:0007669"/>
    <property type="project" value="UniProtKB-UniRule"/>
</dbReference>
<evidence type="ECO:0000256" key="10">
    <source>
        <dbReference type="ARBA" id="ARBA00035585"/>
    </source>
</evidence>
<accession>A0A6L5XH05</accession>
<comment type="similarity">
    <text evidence="9 11">Belongs to the fluoride channel Fluc/FEX (TC 1.A.43) family.</text>
</comment>
<keyword evidence="3" id="KW-0997">Cell inner membrane</keyword>
<dbReference type="InterPro" id="IPR003691">
    <property type="entry name" value="FluC"/>
</dbReference>
<dbReference type="PANTHER" id="PTHR28259:SF1">
    <property type="entry name" value="FLUORIDE EXPORT PROTEIN 1-RELATED"/>
    <property type="match status" value="1"/>
</dbReference>
<dbReference type="Pfam" id="PF02537">
    <property type="entry name" value="CRCB"/>
    <property type="match status" value="1"/>
</dbReference>
<organism evidence="12 13">
    <name type="scientific">Sodaliphilus pleomorphus</name>
    <dbReference type="NCBI Taxonomy" id="2606626"/>
    <lineage>
        <taxon>Bacteria</taxon>
        <taxon>Pseudomonadati</taxon>
        <taxon>Bacteroidota</taxon>
        <taxon>Bacteroidia</taxon>
        <taxon>Bacteroidales</taxon>
        <taxon>Muribaculaceae</taxon>
        <taxon>Sodaliphilus</taxon>
    </lineage>
</organism>
<dbReference type="GO" id="GO:0062054">
    <property type="term" value="F:fluoride channel activity"/>
    <property type="evidence" value="ECO:0007669"/>
    <property type="project" value="UniProtKB-UniRule"/>
</dbReference>
<feature type="transmembrane region" description="Helical" evidence="11">
    <location>
        <begin position="97"/>
        <end position="122"/>
    </location>
</feature>
<dbReference type="GO" id="GO:0046872">
    <property type="term" value="F:metal ion binding"/>
    <property type="evidence" value="ECO:0007669"/>
    <property type="project" value="UniProtKB-KW"/>
</dbReference>
<protein>
    <recommendedName>
        <fullName evidence="11">Fluoride-specific ion channel FluC</fullName>
    </recommendedName>
</protein>
<feature type="binding site" evidence="11">
    <location>
        <position position="79"/>
    </location>
    <ligand>
        <name>Na(+)</name>
        <dbReference type="ChEBI" id="CHEBI:29101"/>
        <note>structural</note>
    </ligand>
</feature>
<keyword evidence="5 11" id="KW-1133">Transmembrane helix</keyword>
<comment type="function">
    <text evidence="11">Fluoride-specific ion channel. Important for reducing fluoride concentration in the cell, thus reducing its toxicity.</text>
</comment>
<evidence type="ECO:0000256" key="8">
    <source>
        <dbReference type="ARBA" id="ARBA00023303"/>
    </source>
</evidence>
<feature type="transmembrane region" description="Helical" evidence="11">
    <location>
        <begin position="68"/>
        <end position="85"/>
    </location>
</feature>
<dbReference type="NCBIfam" id="TIGR00494">
    <property type="entry name" value="crcB"/>
    <property type="match status" value="1"/>
</dbReference>
<keyword evidence="11" id="KW-0479">Metal-binding</keyword>
<evidence type="ECO:0000256" key="5">
    <source>
        <dbReference type="ARBA" id="ARBA00022989"/>
    </source>
</evidence>
<keyword evidence="2 11" id="KW-1003">Cell membrane</keyword>
<keyword evidence="13" id="KW-1185">Reference proteome</keyword>